<accession>A0A426YJB4</accession>
<evidence type="ECO:0000313" key="2">
    <source>
        <dbReference type="Proteomes" id="UP000287651"/>
    </source>
</evidence>
<gene>
    <name evidence="1" type="ORF">B296_00028840</name>
</gene>
<evidence type="ECO:0000313" key="1">
    <source>
        <dbReference type="EMBL" id="RRT51849.1"/>
    </source>
</evidence>
<proteinExistence type="predicted"/>
<dbReference type="EMBL" id="AMZH03011998">
    <property type="protein sequence ID" value="RRT51849.1"/>
    <property type="molecule type" value="Genomic_DNA"/>
</dbReference>
<comment type="caution">
    <text evidence="1">The sequence shown here is derived from an EMBL/GenBank/DDBJ whole genome shotgun (WGS) entry which is preliminary data.</text>
</comment>
<organism evidence="1 2">
    <name type="scientific">Ensete ventricosum</name>
    <name type="common">Abyssinian banana</name>
    <name type="synonym">Musa ensete</name>
    <dbReference type="NCBI Taxonomy" id="4639"/>
    <lineage>
        <taxon>Eukaryota</taxon>
        <taxon>Viridiplantae</taxon>
        <taxon>Streptophyta</taxon>
        <taxon>Embryophyta</taxon>
        <taxon>Tracheophyta</taxon>
        <taxon>Spermatophyta</taxon>
        <taxon>Magnoliopsida</taxon>
        <taxon>Liliopsida</taxon>
        <taxon>Zingiberales</taxon>
        <taxon>Musaceae</taxon>
        <taxon>Ensete</taxon>
    </lineage>
</organism>
<name>A0A426YJB4_ENSVE</name>
<dbReference type="Proteomes" id="UP000287651">
    <property type="component" value="Unassembled WGS sequence"/>
</dbReference>
<dbReference type="AlphaFoldDB" id="A0A426YJB4"/>
<reference evidence="1 2" key="1">
    <citation type="journal article" date="2014" name="Agronomy (Basel)">
        <title>A Draft Genome Sequence for Ensete ventricosum, the Drought-Tolerant Tree Against Hunger.</title>
        <authorList>
            <person name="Harrison J."/>
            <person name="Moore K.A."/>
            <person name="Paszkiewicz K."/>
            <person name="Jones T."/>
            <person name="Grant M."/>
            <person name="Ambacheew D."/>
            <person name="Muzemil S."/>
            <person name="Studholme D.J."/>
        </authorList>
    </citation>
    <scope>NUCLEOTIDE SEQUENCE [LARGE SCALE GENOMIC DNA]</scope>
</reference>
<sequence>MAVVPNISPSTHRLVYAEDMTSTSMSPLRHTIFAEPINVNDSFRFQKRPHSAVDVDECVTRALKSRCLECCRTFVFHTKPILWVSSELRRYSSDR</sequence>
<protein>
    <submittedName>
        <fullName evidence="1">Uncharacterized protein</fullName>
    </submittedName>
</protein>